<dbReference type="PANTHER" id="PTHR35519">
    <property type="entry name" value="MEMBRANE PROTEINS"/>
    <property type="match status" value="1"/>
</dbReference>
<dbReference type="Proteomes" id="UP001259659">
    <property type="component" value="Unassembled WGS sequence"/>
</dbReference>
<keyword evidence="1" id="KW-1133">Transmembrane helix</keyword>
<dbReference type="InterPro" id="IPR025187">
    <property type="entry name" value="DUF4112"/>
</dbReference>
<reference evidence="2 3" key="1">
    <citation type="submission" date="2022-06" db="EMBL/GenBank/DDBJ databases">
        <title>Haloarcula sp. a new haloarchaeum isolate from saline soil.</title>
        <authorList>
            <person name="Strakova D."/>
            <person name="Galisteo C."/>
            <person name="Sanchez-Porro C."/>
            <person name="Ventosa A."/>
        </authorList>
    </citation>
    <scope>NUCLEOTIDE SEQUENCE [LARGE SCALE GENOMIC DNA]</scope>
    <source>
        <strain evidence="2 3">S1CR25-12</strain>
    </source>
</reference>
<name>A0ABU2FHS5_9EURY</name>
<proteinExistence type="predicted"/>
<organism evidence="2 3">
    <name type="scientific">Haloarcula saliterrae</name>
    <dbReference type="NCBI Taxonomy" id="2950534"/>
    <lineage>
        <taxon>Archaea</taxon>
        <taxon>Methanobacteriati</taxon>
        <taxon>Methanobacteriota</taxon>
        <taxon>Stenosarchaea group</taxon>
        <taxon>Halobacteria</taxon>
        <taxon>Halobacteriales</taxon>
        <taxon>Haloarculaceae</taxon>
        <taxon>Haloarcula</taxon>
    </lineage>
</organism>
<keyword evidence="1" id="KW-0812">Transmembrane</keyword>
<sequence>MEPDPIAPETQLTERETAALNRVRVVTYALDDAVRIPGTDFRFGLDPVLSLLPIAGDAAAAVISLYPVAEAYRLGVPRRTLAGMVLLVAVDAVAGSVPLLGSVFDALWRANRWNYRLLERQLTDPSRG</sequence>
<dbReference type="EMBL" id="JAMQON010000006">
    <property type="protein sequence ID" value="MDS0261331.1"/>
    <property type="molecule type" value="Genomic_DNA"/>
</dbReference>
<gene>
    <name evidence="2" type="ORF">NDI56_18175</name>
</gene>
<comment type="caution">
    <text evidence="2">The sequence shown here is derived from an EMBL/GenBank/DDBJ whole genome shotgun (WGS) entry which is preliminary data.</text>
</comment>
<evidence type="ECO:0000313" key="2">
    <source>
        <dbReference type="EMBL" id="MDS0261331.1"/>
    </source>
</evidence>
<accession>A0ABU2FHS5</accession>
<keyword evidence="3" id="KW-1185">Reference proteome</keyword>
<evidence type="ECO:0000313" key="3">
    <source>
        <dbReference type="Proteomes" id="UP001259659"/>
    </source>
</evidence>
<feature type="transmembrane region" description="Helical" evidence="1">
    <location>
        <begin position="81"/>
        <end position="104"/>
    </location>
</feature>
<protein>
    <submittedName>
        <fullName evidence="2">DUF4112 domain-containing protein</fullName>
    </submittedName>
</protein>
<evidence type="ECO:0000256" key="1">
    <source>
        <dbReference type="SAM" id="Phobius"/>
    </source>
</evidence>
<dbReference type="PANTHER" id="PTHR35519:SF2">
    <property type="entry name" value="PH DOMAIN PROTEIN"/>
    <property type="match status" value="1"/>
</dbReference>
<keyword evidence="1" id="KW-0472">Membrane</keyword>
<dbReference type="Pfam" id="PF13430">
    <property type="entry name" value="DUF4112"/>
    <property type="match status" value="1"/>
</dbReference>
<dbReference type="RefSeq" id="WP_310921153.1">
    <property type="nucleotide sequence ID" value="NZ_JAMQON010000006.1"/>
</dbReference>
<feature type="transmembrane region" description="Helical" evidence="1">
    <location>
        <begin position="48"/>
        <end position="69"/>
    </location>
</feature>